<dbReference type="InterPro" id="IPR011047">
    <property type="entry name" value="Quinoprotein_ADH-like_sf"/>
</dbReference>
<dbReference type="Proteomes" id="UP001167160">
    <property type="component" value="Unassembled WGS sequence"/>
</dbReference>
<feature type="compositionally biased region" description="Pro residues" evidence="1">
    <location>
        <begin position="110"/>
        <end position="124"/>
    </location>
</feature>
<feature type="compositionally biased region" description="Pro residues" evidence="1">
    <location>
        <begin position="20"/>
        <end position="46"/>
    </location>
</feature>
<sequence>MSDARFPGPGNEADTGGQPPLGPPGSPAQPPPGGAPGWGPQPPPSAGPDSAAGYGFPQQPAGPASGYGFPQQQQQQQQQPQAASGWGPQQPAAVRQPVAPGPFPNQLQAPPGPAAGPGMPPHPAAPRKKTGLVVLLVVALFLLAGAGGGGWYLLYGSPDKNVLWSMPAYGDHDPTNPPQENRGTWFTEKAVIQTLPDGLKAYDPANGKRLWATAIPGDGNRVCEAPSDSSGSVGIVTYGEQRACDHVAAFDLRSGRKLWHKDLPSNVGLARSGEVVVVSGEKANLALRTRDGSSLWNPRAFATKACGSGKFTGGKALIRVRGCSQGISPSKEWDEVSLIDPSTGRAKWTYRYPSTDVLGHEIAHDGSVISTSPIVLERGGKEAGLFALDEKTGKVRSEFSPPFPARYVQTQDPDGQPWITAGAFGDVFTIGVTEDKDMGLLAAYDLDSGKQLWKTKLLKFGRFVPLPAAGGDRVRAFVRDNDNDRGARLIEYDPRTGAENVVVEYPEDLDQGTTVHAMPHWNNGRIFVTSNGSPIVFEDQKAYSLVALPTE</sequence>
<dbReference type="EMBL" id="JAMQGM010000047">
    <property type="protein sequence ID" value="MCM2579855.1"/>
    <property type="molecule type" value="Genomic_DNA"/>
</dbReference>
<feature type="compositionally biased region" description="Low complexity" evidence="1">
    <location>
        <begin position="70"/>
        <end position="93"/>
    </location>
</feature>
<feature type="domain" description="Pyrrolo-quinoline quinone repeat" evidence="3">
    <location>
        <begin position="438"/>
        <end position="532"/>
    </location>
</feature>
<protein>
    <submittedName>
        <fullName evidence="4">PQQ-like beta-propeller repeat protein</fullName>
    </submittedName>
</protein>
<keyword evidence="2" id="KW-0472">Membrane</keyword>
<name>A0ABT0XC64_9ACTN</name>
<dbReference type="InterPro" id="IPR002372">
    <property type="entry name" value="PQQ_rpt_dom"/>
</dbReference>
<dbReference type="InterPro" id="IPR015943">
    <property type="entry name" value="WD40/YVTN_repeat-like_dom_sf"/>
</dbReference>
<gene>
    <name evidence="4" type="ORF">M1E25_21320</name>
</gene>
<keyword evidence="2" id="KW-1133">Transmembrane helix</keyword>
<reference evidence="4" key="1">
    <citation type="journal article" date="2023" name="Int. J. Syst. Evol. Microbiol.">
        <title>Streptomyces meridianus sp. nov. isolated from brackish water of the Tagus estuary in Alcochete, Portugal.</title>
        <authorList>
            <person name="Santos J.D.N."/>
            <person name="Klimek D."/>
            <person name="Calusinska M."/>
            <person name="Lobo Da Cunha A."/>
            <person name="Catita J."/>
            <person name="Goncalves H."/>
            <person name="Gonzalez I."/>
            <person name="Reyes F."/>
            <person name="Lage O.M."/>
        </authorList>
    </citation>
    <scope>NUCLEOTIDE SEQUENCE</scope>
    <source>
        <strain evidence="4">MTZ3.1</strain>
    </source>
</reference>
<organism evidence="4 5">
    <name type="scientific">Streptomyces meridianus</name>
    <dbReference type="NCBI Taxonomy" id="2938945"/>
    <lineage>
        <taxon>Bacteria</taxon>
        <taxon>Bacillati</taxon>
        <taxon>Actinomycetota</taxon>
        <taxon>Actinomycetes</taxon>
        <taxon>Kitasatosporales</taxon>
        <taxon>Streptomycetaceae</taxon>
        <taxon>Streptomyces</taxon>
    </lineage>
</organism>
<dbReference type="PANTHER" id="PTHR34512">
    <property type="entry name" value="CELL SURFACE PROTEIN"/>
    <property type="match status" value="1"/>
</dbReference>
<evidence type="ECO:0000313" key="5">
    <source>
        <dbReference type="Proteomes" id="UP001167160"/>
    </source>
</evidence>
<dbReference type="SUPFAM" id="SSF50998">
    <property type="entry name" value="Quinoprotein alcohol dehydrogenase-like"/>
    <property type="match status" value="2"/>
</dbReference>
<dbReference type="Gene3D" id="2.130.10.10">
    <property type="entry name" value="YVTN repeat-like/Quinoprotein amine dehydrogenase"/>
    <property type="match status" value="2"/>
</dbReference>
<dbReference type="RefSeq" id="WP_251418174.1">
    <property type="nucleotide sequence ID" value="NZ_JAMQGM010000047.1"/>
</dbReference>
<feature type="region of interest" description="Disordered" evidence="1">
    <location>
        <begin position="1"/>
        <end position="124"/>
    </location>
</feature>
<dbReference type="PANTHER" id="PTHR34512:SF30">
    <property type="entry name" value="OUTER MEMBRANE PROTEIN ASSEMBLY FACTOR BAMB"/>
    <property type="match status" value="1"/>
</dbReference>
<feature type="domain" description="Pyrrolo-quinoline quinone repeat" evidence="3">
    <location>
        <begin position="246"/>
        <end position="431"/>
    </location>
</feature>
<keyword evidence="2" id="KW-0812">Transmembrane</keyword>
<evidence type="ECO:0000313" key="4">
    <source>
        <dbReference type="EMBL" id="MCM2579855.1"/>
    </source>
</evidence>
<comment type="caution">
    <text evidence="4">The sequence shown here is derived from an EMBL/GenBank/DDBJ whole genome shotgun (WGS) entry which is preliminary data.</text>
</comment>
<keyword evidence="5" id="KW-1185">Reference proteome</keyword>
<accession>A0ABT0XC64</accession>
<dbReference type="Pfam" id="PF13360">
    <property type="entry name" value="PQQ_2"/>
    <property type="match status" value="2"/>
</dbReference>
<evidence type="ECO:0000256" key="1">
    <source>
        <dbReference type="SAM" id="MobiDB-lite"/>
    </source>
</evidence>
<evidence type="ECO:0000259" key="3">
    <source>
        <dbReference type="Pfam" id="PF13360"/>
    </source>
</evidence>
<proteinExistence type="predicted"/>
<feature type="transmembrane region" description="Helical" evidence="2">
    <location>
        <begin position="132"/>
        <end position="154"/>
    </location>
</feature>
<evidence type="ECO:0000256" key="2">
    <source>
        <dbReference type="SAM" id="Phobius"/>
    </source>
</evidence>